<protein>
    <submittedName>
        <fullName evidence="3">Uncharacterized protein</fullName>
    </submittedName>
</protein>
<name>A0A1I8BW81_MELHA</name>
<sequence>MPTTPCKTGEITTFEIENAGSTTGENYHEPRVKKTKHPRDVKKERGSSSTSFKTHPDDRKNIKPERNQGHQDNRYKYSLPPTPQQIESPQVNLPSNHPEGHQGTTYKYTLPPTPQDNERNDEKKDKCFCNIM</sequence>
<feature type="compositionally biased region" description="Basic and acidic residues" evidence="1">
    <location>
        <begin position="116"/>
        <end position="132"/>
    </location>
</feature>
<organism evidence="2 3">
    <name type="scientific">Meloidogyne hapla</name>
    <name type="common">Root-knot nematode worm</name>
    <dbReference type="NCBI Taxonomy" id="6305"/>
    <lineage>
        <taxon>Eukaryota</taxon>
        <taxon>Metazoa</taxon>
        <taxon>Ecdysozoa</taxon>
        <taxon>Nematoda</taxon>
        <taxon>Chromadorea</taxon>
        <taxon>Rhabditida</taxon>
        <taxon>Tylenchina</taxon>
        <taxon>Tylenchomorpha</taxon>
        <taxon>Tylenchoidea</taxon>
        <taxon>Meloidogynidae</taxon>
        <taxon>Meloidogyninae</taxon>
        <taxon>Meloidogyne</taxon>
    </lineage>
</organism>
<feature type="region of interest" description="Disordered" evidence="1">
    <location>
        <begin position="1"/>
        <end position="132"/>
    </location>
</feature>
<keyword evidence="2" id="KW-1185">Reference proteome</keyword>
<feature type="compositionally biased region" description="Basic and acidic residues" evidence="1">
    <location>
        <begin position="54"/>
        <end position="75"/>
    </location>
</feature>
<dbReference type="Proteomes" id="UP000095281">
    <property type="component" value="Unplaced"/>
</dbReference>
<feature type="compositionally biased region" description="Polar residues" evidence="1">
    <location>
        <begin position="84"/>
        <end position="95"/>
    </location>
</feature>
<evidence type="ECO:0000313" key="3">
    <source>
        <dbReference type="WBParaSite" id="MhA1_Contig632.frz3.gene2"/>
    </source>
</evidence>
<evidence type="ECO:0000313" key="2">
    <source>
        <dbReference type="Proteomes" id="UP000095281"/>
    </source>
</evidence>
<accession>A0A1I8BW81</accession>
<dbReference type="AlphaFoldDB" id="A0A1I8BW81"/>
<evidence type="ECO:0000256" key="1">
    <source>
        <dbReference type="SAM" id="MobiDB-lite"/>
    </source>
</evidence>
<reference evidence="3" key="1">
    <citation type="submission" date="2016-11" db="UniProtKB">
        <authorList>
            <consortium name="WormBaseParasite"/>
        </authorList>
    </citation>
    <scope>IDENTIFICATION</scope>
</reference>
<proteinExistence type="predicted"/>
<dbReference type="WBParaSite" id="MhA1_Contig632.frz3.gene2">
    <property type="protein sequence ID" value="MhA1_Contig632.frz3.gene2"/>
    <property type="gene ID" value="MhA1_Contig632.frz3.gene2"/>
</dbReference>